<dbReference type="Proteomes" id="UP001224644">
    <property type="component" value="Unassembled WGS sequence"/>
</dbReference>
<comment type="caution">
    <text evidence="1">The sequence shown here is derived from an EMBL/GenBank/DDBJ whole genome shotgun (WGS) entry which is preliminary data.</text>
</comment>
<gene>
    <name evidence="1" type="ORF">QWZ12_20775</name>
</gene>
<keyword evidence="2" id="KW-1185">Reference proteome</keyword>
<reference evidence="2" key="1">
    <citation type="journal article" date="2019" name="Int. J. Syst. Evol. Microbiol.">
        <title>The Global Catalogue of Microorganisms (GCM) 10K type strain sequencing project: providing services to taxonomists for standard genome sequencing and annotation.</title>
        <authorList>
            <consortium name="The Broad Institute Genomics Platform"/>
            <consortium name="The Broad Institute Genome Sequencing Center for Infectious Disease"/>
            <person name="Wu L."/>
            <person name="Ma J."/>
        </authorList>
    </citation>
    <scope>NUCLEOTIDE SEQUENCE [LARGE SCALE GENOMIC DNA]</scope>
    <source>
        <strain evidence="2">CECT 7069</strain>
    </source>
</reference>
<proteinExistence type="predicted"/>
<organism evidence="1 2">
    <name type="scientific">Methylobacterium adhaesivum</name>
    <dbReference type="NCBI Taxonomy" id="333297"/>
    <lineage>
        <taxon>Bacteria</taxon>
        <taxon>Pseudomonadati</taxon>
        <taxon>Pseudomonadota</taxon>
        <taxon>Alphaproteobacteria</taxon>
        <taxon>Hyphomicrobiales</taxon>
        <taxon>Methylobacteriaceae</taxon>
        <taxon>Methylobacterium</taxon>
    </lineage>
</organism>
<dbReference type="EMBL" id="JAUFPX010000020">
    <property type="protein sequence ID" value="MDN3593037.1"/>
    <property type="molecule type" value="Genomic_DNA"/>
</dbReference>
<evidence type="ECO:0000313" key="1">
    <source>
        <dbReference type="EMBL" id="MDN3593037.1"/>
    </source>
</evidence>
<accession>A0ABT8BLF2</accession>
<evidence type="ECO:0000313" key="2">
    <source>
        <dbReference type="Proteomes" id="UP001224644"/>
    </source>
</evidence>
<protein>
    <submittedName>
        <fullName evidence="1">Uncharacterized protein</fullName>
    </submittedName>
</protein>
<sequence>MDYDHGSRPNRRRAATLLDALKGRLVDASGAVEHSMTMQAMTASPHWRISNVAGVHVYEVAQGWNADVAFKNLPFGVPALMGNAVPVRSRKEALESAIRQLSLCVEREKVPLAGNDSPMLYFVIDDIEIPVDPDELPETRAKLAREGYTVEKAEGRLAYLRHVISGDEPLNADNVAEADHETRTRLVIACHIAMALGRTQFSVEDGTWADFMPTAPGMM</sequence>
<dbReference type="RefSeq" id="WP_238225295.1">
    <property type="nucleotide sequence ID" value="NZ_BPQD01000011.1"/>
</dbReference>
<name>A0ABT8BLF2_9HYPH</name>